<feature type="transmembrane region" description="Helical" evidence="1">
    <location>
        <begin position="115"/>
        <end position="139"/>
    </location>
</feature>
<dbReference type="STRING" id="446469.Sked_18360"/>
<feature type="transmembrane region" description="Helical" evidence="1">
    <location>
        <begin position="159"/>
        <end position="180"/>
    </location>
</feature>
<gene>
    <name evidence="2" type="ordered locus">Sked_18360</name>
</gene>
<dbReference type="EMBL" id="CP001819">
    <property type="protein sequence ID" value="ACZ21762.1"/>
    <property type="molecule type" value="Genomic_DNA"/>
</dbReference>
<evidence type="ECO:0000313" key="3">
    <source>
        <dbReference type="Proteomes" id="UP000000322"/>
    </source>
</evidence>
<dbReference type="RefSeq" id="WP_012866831.1">
    <property type="nucleotide sequence ID" value="NC_013521.1"/>
</dbReference>
<reference evidence="2 3" key="1">
    <citation type="journal article" date="2009" name="Stand. Genomic Sci.">
        <title>Complete genome sequence of Sanguibacter keddieii type strain (ST-74).</title>
        <authorList>
            <person name="Ivanova N."/>
            <person name="Sikorski J."/>
            <person name="Sims D."/>
            <person name="Brettin T."/>
            <person name="Detter J.C."/>
            <person name="Han C."/>
            <person name="Lapidus A."/>
            <person name="Copeland A."/>
            <person name="Glavina Del Rio T."/>
            <person name="Nolan M."/>
            <person name="Chen F."/>
            <person name="Lucas S."/>
            <person name="Tice H."/>
            <person name="Cheng J.F."/>
            <person name="Bruce D."/>
            <person name="Goodwin L."/>
            <person name="Pitluck S."/>
            <person name="Pati A."/>
            <person name="Mavromatis K."/>
            <person name="Chen A."/>
            <person name="Palaniappan K."/>
            <person name="D'haeseleer P."/>
            <person name="Chain P."/>
            <person name="Bristow J."/>
            <person name="Eisen J.A."/>
            <person name="Markowitz V."/>
            <person name="Hugenholtz P."/>
            <person name="Goker M."/>
            <person name="Pukall R."/>
            <person name="Klenk H.P."/>
            <person name="Kyrpides N.C."/>
        </authorList>
    </citation>
    <scope>NUCLEOTIDE SEQUENCE [LARGE SCALE GENOMIC DNA]</scope>
    <source>
        <strain evidence="3">ATCC 51767 / DSM 10542 / NCFB 3025 / ST-74</strain>
    </source>
</reference>
<keyword evidence="1" id="KW-0812">Transmembrane</keyword>
<accession>D1BH42</accession>
<feature type="transmembrane region" description="Helical" evidence="1">
    <location>
        <begin position="21"/>
        <end position="45"/>
    </location>
</feature>
<dbReference type="eggNOG" id="ENOG502ZS8W">
    <property type="taxonomic scope" value="Bacteria"/>
</dbReference>
<dbReference type="AlphaFoldDB" id="D1BH42"/>
<keyword evidence="3" id="KW-1185">Reference proteome</keyword>
<dbReference type="HOGENOM" id="CLU_1132983_0_0_11"/>
<feature type="transmembrane region" description="Helical" evidence="1">
    <location>
        <begin position="213"/>
        <end position="232"/>
    </location>
</feature>
<dbReference type="Proteomes" id="UP000000322">
    <property type="component" value="Chromosome"/>
</dbReference>
<evidence type="ECO:0000313" key="2">
    <source>
        <dbReference type="EMBL" id="ACZ21762.1"/>
    </source>
</evidence>
<proteinExistence type="predicted"/>
<dbReference type="KEGG" id="ske:Sked_18360"/>
<name>D1BH42_SANKS</name>
<organism evidence="2 3">
    <name type="scientific">Sanguibacter keddieii (strain ATCC 51767 / DSM 10542 / NCFB 3025 / ST-74)</name>
    <dbReference type="NCBI Taxonomy" id="446469"/>
    <lineage>
        <taxon>Bacteria</taxon>
        <taxon>Bacillati</taxon>
        <taxon>Actinomycetota</taxon>
        <taxon>Actinomycetes</taxon>
        <taxon>Micrococcales</taxon>
        <taxon>Sanguibacteraceae</taxon>
        <taxon>Sanguibacter</taxon>
    </lineage>
</organism>
<keyword evidence="1" id="KW-1133">Transmembrane helix</keyword>
<evidence type="ECO:0000256" key="1">
    <source>
        <dbReference type="SAM" id="Phobius"/>
    </source>
</evidence>
<dbReference type="OrthoDB" id="2273115at2"/>
<protein>
    <submittedName>
        <fullName evidence="2">Uncharacterized protein</fullName>
    </submittedName>
</protein>
<keyword evidence="1" id="KW-0472">Membrane</keyword>
<sequence length="245" mass="23894">MTAQQSHARPEAPPRTAGATVAVAAATVLGWALILGGIVSAGLAATGALAHPVPVSLAAGAPAVTERVLPCVDGEIVPGDGCGPSAASSEWPAALPLPVHRAGGLDAESTGLSPVMSVLAAAPVWTGLAAAGAVVLLLVPVLRSTATGRPARHGTARPLGIAAAVVAVGWAVSTVAPLLVAPTVLEHLVAVGGVGEPEPHGIPTGWLEPALHVVWWPALVVVLLGALAAASARGERLAADSAGLV</sequence>